<dbReference type="FunFam" id="3.30.70.330:FF:000589">
    <property type="entry name" value="RNA-binding protein-like"/>
    <property type="match status" value="1"/>
</dbReference>
<accession>A0AAX6HYF4</accession>
<dbReference type="PANTHER" id="PTHR10693:SF20">
    <property type="entry name" value="AT27578P"/>
    <property type="match status" value="1"/>
</dbReference>
<dbReference type="PROSITE" id="PS50102">
    <property type="entry name" value="RRM"/>
    <property type="match status" value="1"/>
</dbReference>
<dbReference type="Proteomes" id="UP001140949">
    <property type="component" value="Unassembled WGS sequence"/>
</dbReference>
<protein>
    <submittedName>
        <fullName evidence="5">Ras GTPase-activating protein-binding protein 1-like</fullName>
    </submittedName>
</protein>
<proteinExistence type="predicted"/>
<reference evidence="5" key="1">
    <citation type="journal article" date="2023" name="GigaByte">
        <title>Genome assembly of the bearded iris, Iris pallida Lam.</title>
        <authorList>
            <person name="Bruccoleri R.E."/>
            <person name="Oakeley E.J."/>
            <person name="Faust A.M.E."/>
            <person name="Altorfer M."/>
            <person name="Dessus-Babus S."/>
            <person name="Burckhardt D."/>
            <person name="Oertli M."/>
            <person name="Naumann U."/>
            <person name="Petersen F."/>
            <person name="Wong J."/>
        </authorList>
    </citation>
    <scope>NUCLEOTIDE SEQUENCE</scope>
    <source>
        <strain evidence="5">GSM-AAB239-AS_SAM_17_03QT</strain>
    </source>
</reference>
<dbReference type="Pfam" id="PF00076">
    <property type="entry name" value="RRM_1"/>
    <property type="match status" value="1"/>
</dbReference>
<dbReference type="CDD" id="cd00780">
    <property type="entry name" value="NTF2"/>
    <property type="match status" value="1"/>
</dbReference>
<dbReference type="AlphaFoldDB" id="A0AAX6HYF4"/>
<name>A0AAX6HYF4_IRIPA</name>
<dbReference type="GO" id="GO:0003729">
    <property type="term" value="F:mRNA binding"/>
    <property type="evidence" value="ECO:0007669"/>
    <property type="project" value="TreeGrafter"/>
</dbReference>
<dbReference type="InterPro" id="IPR012677">
    <property type="entry name" value="Nucleotide-bd_a/b_plait_sf"/>
</dbReference>
<dbReference type="CDD" id="cd00590">
    <property type="entry name" value="RRM_SF"/>
    <property type="match status" value="1"/>
</dbReference>
<dbReference type="PANTHER" id="PTHR10693">
    <property type="entry name" value="RAS GTPASE-ACTIVATING PROTEIN-BINDING PROTEIN"/>
    <property type="match status" value="1"/>
</dbReference>
<evidence type="ECO:0000313" key="6">
    <source>
        <dbReference type="Proteomes" id="UP001140949"/>
    </source>
</evidence>
<dbReference type="Gene3D" id="3.10.450.50">
    <property type="match status" value="1"/>
</dbReference>
<dbReference type="FunFam" id="3.10.450.50:FF:000003">
    <property type="entry name" value="Nuclear transport factor 2 family protein"/>
    <property type="match status" value="1"/>
</dbReference>
<evidence type="ECO:0000259" key="4">
    <source>
        <dbReference type="PROSITE" id="PS50177"/>
    </source>
</evidence>
<reference evidence="5" key="2">
    <citation type="submission" date="2023-04" db="EMBL/GenBank/DDBJ databases">
        <authorList>
            <person name="Bruccoleri R.E."/>
            <person name="Oakeley E.J."/>
            <person name="Faust A.-M."/>
            <person name="Dessus-Babus S."/>
            <person name="Altorfer M."/>
            <person name="Burckhardt D."/>
            <person name="Oertli M."/>
            <person name="Naumann U."/>
            <person name="Petersen F."/>
            <person name="Wong J."/>
        </authorList>
    </citation>
    <scope>NUCLEOTIDE SEQUENCE</scope>
    <source>
        <strain evidence="5">GSM-AAB239-AS_SAM_17_03QT</strain>
        <tissue evidence="5">Leaf</tissue>
    </source>
</reference>
<keyword evidence="1 2" id="KW-0694">RNA-binding</keyword>
<comment type="caution">
    <text evidence="5">The sequence shown here is derived from an EMBL/GenBank/DDBJ whole genome shotgun (WGS) entry which is preliminary data.</text>
</comment>
<dbReference type="InterPro" id="IPR002075">
    <property type="entry name" value="NTF2_dom"/>
</dbReference>
<evidence type="ECO:0000256" key="2">
    <source>
        <dbReference type="PROSITE-ProRule" id="PRU00176"/>
    </source>
</evidence>
<dbReference type="Gene3D" id="3.30.70.330">
    <property type="match status" value="1"/>
</dbReference>
<organism evidence="5 6">
    <name type="scientific">Iris pallida</name>
    <name type="common">Sweet iris</name>
    <dbReference type="NCBI Taxonomy" id="29817"/>
    <lineage>
        <taxon>Eukaryota</taxon>
        <taxon>Viridiplantae</taxon>
        <taxon>Streptophyta</taxon>
        <taxon>Embryophyta</taxon>
        <taxon>Tracheophyta</taxon>
        <taxon>Spermatophyta</taxon>
        <taxon>Magnoliopsida</taxon>
        <taxon>Liliopsida</taxon>
        <taxon>Asparagales</taxon>
        <taxon>Iridaceae</taxon>
        <taxon>Iridoideae</taxon>
        <taxon>Irideae</taxon>
        <taxon>Iris</taxon>
    </lineage>
</organism>
<dbReference type="InterPro" id="IPR035979">
    <property type="entry name" value="RBD_domain_sf"/>
</dbReference>
<sequence>MADEGSVASAGSTPPAQVVGNAFVQQFYQVLHQSPSLVYRFYQESSQLGRPGPDGTVNSVSTMDAINQKILAMNYSEFRAEIKTVDAQDSLSGGVIVLVTGYLTGKDEVKRDFTQSFFLAPQDKGYFVLNDIFRYTEKADHQLENLDLPNGTSVPISPEEDSPFSLEQVVEQTSVPITEEEEVNDEEVCNPSDNEEASAVVEEEVPVEEVINEVPSGNQQVVANLVAVTSVQEEAPKKSYASIVKLMKENPAPLSVPKPAARPAPPRLERQYVPSPGLAPAPEIPAAASYIVSESSIQEEEADGYSVYIKGLPLNATAAQLEEEFKKFGTIKPDGIQVRSNKLQGFCFGFVEFEVPGAVQSAIEASPVTIGGRQAFVEEKRTTGSRGNQ</sequence>
<dbReference type="PROSITE" id="PS50177">
    <property type="entry name" value="NTF2_DOMAIN"/>
    <property type="match status" value="1"/>
</dbReference>
<dbReference type="SMART" id="SM00360">
    <property type="entry name" value="RRM"/>
    <property type="match status" value="1"/>
</dbReference>
<dbReference type="GO" id="GO:1990904">
    <property type="term" value="C:ribonucleoprotein complex"/>
    <property type="evidence" value="ECO:0007669"/>
    <property type="project" value="TreeGrafter"/>
</dbReference>
<evidence type="ECO:0000259" key="3">
    <source>
        <dbReference type="PROSITE" id="PS50102"/>
    </source>
</evidence>
<evidence type="ECO:0000256" key="1">
    <source>
        <dbReference type="ARBA" id="ARBA00022884"/>
    </source>
</evidence>
<keyword evidence="6" id="KW-1185">Reference proteome</keyword>
<evidence type="ECO:0000313" key="5">
    <source>
        <dbReference type="EMBL" id="KAJ6846089.1"/>
    </source>
</evidence>
<dbReference type="InterPro" id="IPR000504">
    <property type="entry name" value="RRM_dom"/>
</dbReference>
<dbReference type="SUPFAM" id="SSF54427">
    <property type="entry name" value="NTF2-like"/>
    <property type="match status" value="1"/>
</dbReference>
<dbReference type="EMBL" id="JANAVB010005599">
    <property type="protein sequence ID" value="KAJ6846089.1"/>
    <property type="molecule type" value="Genomic_DNA"/>
</dbReference>
<dbReference type="SUPFAM" id="SSF54928">
    <property type="entry name" value="RNA-binding domain, RBD"/>
    <property type="match status" value="1"/>
</dbReference>
<feature type="domain" description="RRM" evidence="3">
    <location>
        <begin position="305"/>
        <end position="382"/>
    </location>
</feature>
<dbReference type="Pfam" id="PF02136">
    <property type="entry name" value="NTF2"/>
    <property type="match status" value="1"/>
</dbReference>
<dbReference type="InterPro" id="IPR039539">
    <property type="entry name" value="Ras_GTPase_bind_prot"/>
</dbReference>
<gene>
    <name evidence="5" type="ORF">M6B38_278600</name>
</gene>
<feature type="domain" description="NTF2" evidence="4">
    <location>
        <begin position="19"/>
        <end position="135"/>
    </location>
</feature>
<dbReference type="InterPro" id="IPR018222">
    <property type="entry name" value="Nuclear_transport_factor_2_euk"/>
</dbReference>
<dbReference type="InterPro" id="IPR032710">
    <property type="entry name" value="NTF2-like_dom_sf"/>
</dbReference>
<dbReference type="GO" id="GO:0005829">
    <property type="term" value="C:cytosol"/>
    <property type="evidence" value="ECO:0007669"/>
    <property type="project" value="TreeGrafter"/>
</dbReference>